<feature type="transmembrane region" description="Helical" evidence="6">
    <location>
        <begin position="26"/>
        <end position="44"/>
    </location>
</feature>
<evidence type="ECO:0000256" key="4">
    <source>
        <dbReference type="ARBA" id="ARBA00022989"/>
    </source>
</evidence>
<protein>
    <submittedName>
        <fullName evidence="7">Simple sugar transport system permease protein</fullName>
    </submittedName>
</protein>
<evidence type="ECO:0000313" key="7">
    <source>
        <dbReference type="EMBL" id="SHN45461.1"/>
    </source>
</evidence>
<evidence type="ECO:0000313" key="8">
    <source>
        <dbReference type="Proteomes" id="UP000184440"/>
    </source>
</evidence>
<keyword evidence="3 6" id="KW-0812">Transmembrane</keyword>
<feature type="transmembrane region" description="Helical" evidence="6">
    <location>
        <begin position="370"/>
        <end position="389"/>
    </location>
</feature>
<evidence type="ECO:0000256" key="3">
    <source>
        <dbReference type="ARBA" id="ARBA00022692"/>
    </source>
</evidence>
<sequence length="487" mass="50033">MSLIDAGTAPAPASPASAPRVSRTRLYWILIAVLLAFFAVRALLGADDLTSAGAIRAALQLAVPIGLAGLGGVWTERAGVTNIGLEGMLIVGTLFGAWAGYQWGPWSGVVVGLFAGACVGALHAIATVVFAVDQIVSGVAINILALGVGGVLGKVFFEGKESASERQSPPIPDMGTWSIPGIDGPLGDLEAKHWVVLSDVAGILRGIFVGLSPLTVLAIALVPLSWLILWRTGFGLRLRSCGENPTAAETLGVNVYRTKFLAVVISGALAGLGGVYLVTVSSGTYLEGQTGGRGFIGLAAMIFGNWTPLGTAAGALLFGYTDALRLRSDSSSVPALLAFAAVALIYLAIRQMWRIYQTDGPSGLARRLGPSLVWLVAVGAFAGFVALGVSAADGWGTTGIVTLGLLIAAGIGYVGVRLGQRTEAGALTLYLPAAVVLGVLTLTGFEVPNQFVGVTPNIATLLVLAFATQRLRMPAADGLPYRRGEGS</sequence>
<feature type="transmembrane region" description="Helical" evidence="6">
    <location>
        <begin position="451"/>
        <end position="468"/>
    </location>
</feature>
<evidence type="ECO:0000256" key="5">
    <source>
        <dbReference type="ARBA" id="ARBA00023136"/>
    </source>
</evidence>
<evidence type="ECO:0000256" key="6">
    <source>
        <dbReference type="SAM" id="Phobius"/>
    </source>
</evidence>
<dbReference type="EMBL" id="FRCS01000012">
    <property type="protein sequence ID" value="SHN45461.1"/>
    <property type="molecule type" value="Genomic_DNA"/>
</dbReference>
<feature type="transmembrane region" description="Helical" evidence="6">
    <location>
        <begin position="207"/>
        <end position="229"/>
    </location>
</feature>
<feature type="transmembrane region" description="Helical" evidence="6">
    <location>
        <begin position="260"/>
        <end position="283"/>
    </location>
</feature>
<dbReference type="PANTHER" id="PTHR43370:SF1">
    <property type="entry name" value="GUANOSINE ABC TRANSPORTER PERMEASE PROTEIN NUPQ"/>
    <property type="match status" value="1"/>
</dbReference>
<accession>A0A1M7RH24</accession>
<feature type="transmembrane region" description="Helical" evidence="6">
    <location>
        <begin position="427"/>
        <end position="445"/>
    </location>
</feature>
<dbReference type="AlphaFoldDB" id="A0A1M7RH24"/>
<gene>
    <name evidence="7" type="ORF">SAMN05443668_11260</name>
</gene>
<comment type="subcellular location">
    <subcellularLocation>
        <location evidence="1">Cell membrane</location>
        <topology evidence="1">Multi-pass membrane protein</topology>
    </subcellularLocation>
</comment>
<feature type="transmembrane region" description="Helical" evidence="6">
    <location>
        <begin position="295"/>
        <end position="320"/>
    </location>
</feature>
<feature type="transmembrane region" description="Helical" evidence="6">
    <location>
        <begin position="138"/>
        <end position="157"/>
    </location>
</feature>
<dbReference type="STRING" id="134849.SAMN05443668_11260"/>
<feature type="transmembrane region" description="Helical" evidence="6">
    <location>
        <begin position="108"/>
        <end position="132"/>
    </location>
</feature>
<dbReference type="PANTHER" id="PTHR43370">
    <property type="entry name" value="SUGAR ABC TRANSPORTER INTEGRAL MEMBRANE PROTEIN-RELATED"/>
    <property type="match status" value="1"/>
</dbReference>
<organism evidence="7 8">
    <name type="scientific">Cryptosporangium aurantiacum</name>
    <dbReference type="NCBI Taxonomy" id="134849"/>
    <lineage>
        <taxon>Bacteria</taxon>
        <taxon>Bacillati</taxon>
        <taxon>Actinomycetota</taxon>
        <taxon>Actinomycetes</taxon>
        <taxon>Cryptosporangiales</taxon>
        <taxon>Cryptosporangiaceae</taxon>
        <taxon>Cryptosporangium</taxon>
    </lineage>
</organism>
<dbReference type="GO" id="GO:0005886">
    <property type="term" value="C:plasma membrane"/>
    <property type="evidence" value="ECO:0007669"/>
    <property type="project" value="UniProtKB-SubCell"/>
</dbReference>
<proteinExistence type="predicted"/>
<reference evidence="7 8" key="1">
    <citation type="submission" date="2016-11" db="EMBL/GenBank/DDBJ databases">
        <authorList>
            <person name="Jaros S."/>
            <person name="Januszkiewicz K."/>
            <person name="Wedrychowicz H."/>
        </authorList>
    </citation>
    <scope>NUCLEOTIDE SEQUENCE [LARGE SCALE GENOMIC DNA]</scope>
    <source>
        <strain evidence="7 8">DSM 46144</strain>
    </source>
</reference>
<keyword evidence="4 6" id="KW-1133">Transmembrane helix</keyword>
<name>A0A1M7RH24_9ACTN</name>
<feature type="transmembrane region" description="Helical" evidence="6">
    <location>
        <begin position="395"/>
        <end position="415"/>
    </location>
</feature>
<dbReference type="CDD" id="cd06580">
    <property type="entry name" value="TM_PBP1_transp_TpRbsC_like"/>
    <property type="match status" value="1"/>
</dbReference>
<dbReference type="GO" id="GO:0022857">
    <property type="term" value="F:transmembrane transporter activity"/>
    <property type="evidence" value="ECO:0007669"/>
    <property type="project" value="InterPro"/>
</dbReference>
<feature type="transmembrane region" description="Helical" evidence="6">
    <location>
        <begin position="56"/>
        <end position="74"/>
    </location>
</feature>
<keyword evidence="5 6" id="KW-0472">Membrane</keyword>
<keyword evidence="7" id="KW-0813">Transport</keyword>
<evidence type="ECO:0000256" key="1">
    <source>
        <dbReference type="ARBA" id="ARBA00004651"/>
    </source>
</evidence>
<dbReference type="InterPro" id="IPR001851">
    <property type="entry name" value="ABC_transp_permease"/>
</dbReference>
<dbReference type="Pfam" id="PF02653">
    <property type="entry name" value="BPD_transp_2"/>
    <property type="match status" value="1"/>
</dbReference>
<keyword evidence="7" id="KW-0762">Sugar transport</keyword>
<evidence type="ECO:0000256" key="2">
    <source>
        <dbReference type="ARBA" id="ARBA00022475"/>
    </source>
</evidence>
<feature type="transmembrane region" description="Helical" evidence="6">
    <location>
        <begin position="332"/>
        <end position="349"/>
    </location>
</feature>
<keyword evidence="8" id="KW-1185">Reference proteome</keyword>
<dbReference type="Proteomes" id="UP000184440">
    <property type="component" value="Unassembled WGS sequence"/>
</dbReference>
<dbReference type="RefSeq" id="WP_073262184.1">
    <property type="nucleotide sequence ID" value="NZ_FRCS01000012.1"/>
</dbReference>
<feature type="transmembrane region" description="Helical" evidence="6">
    <location>
        <begin position="80"/>
        <end position="101"/>
    </location>
</feature>
<keyword evidence="2" id="KW-1003">Cell membrane</keyword>